<organism evidence="1 2">
    <name type="scientific">Cafeteria roenbergensis virus (strain BV-PW1)</name>
    <name type="common">CroV</name>
    <dbReference type="NCBI Taxonomy" id="693272"/>
    <lineage>
        <taxon>Viruses</taxon>
        <taxon>Varidnaviria</taxon>
        <taxon>Bamfordvirae</taxon>
        <taxon>Nucleocytoviricota</taxon>
        <taxon>Megaviricetes</taxon>
        <taxon>Imitervirales</taxon>
        <taxon>Mimiviridae</taxon>
        <taxon>Aliimimivirinae</taxon>
        <taxon>Rheavirus</taxon>
        <taxon>Rheavirus sinusmexicani</taxon>
    </lineage>
</organism>
<proteinExistence type="predicted"/>
<keyword evidence="2" id="KW-1185">Reference proteome</keyword>
<name>E3T4N6_CROVB</name>
<evidence type="ECO:0000313" key="1">
    <source>
        <dbReference type="EMBL" id="ADO67149.1"/>
    </source>
</evidence>
<reference evidence="1 2" key="1">
    <citation type="journal article" date="2010" name="Proc. Natl. Acad. Sci. U.S.A.">
        <title>Giant virus with a remarkable complement of genes infects marine zooplankton.</title>
        <authorList>
            <person name="Fischer M.G."/>
            <person name="Allen M.J."/>
            <person name="Wilson W.H."/>
            <person name="Suttle C.A."/>
        </authorList>
    </citation>
    <scope>NUCLEOTIDE SEQUENCE [LARGE SCALE GENOMIC DNA]</scope>
    <source>
        <strain evidence="1 2">BV-PW1</strain>
    </source>
</reference>
<dbReference type="EMBL" id="GU244497">
    <property type="protein sequence ID" value="ADO67149.1"/>
    <property type="molecule type" value="Genomic_DNA"/>
</dbReference>
<gene>
    <name evidence="1" type="ORF">crov116</name>
</gene>
<dbReference type="RefSeq" id="YP_003969748.1">
    <property type="nucleotide sequence ID" value="NC_014637.1"/>
</dbReference>
<dbReference type="KEGG" id="vg:9887518"/>
<organismHost>
    <name type="scientific">Cafeteria roenbergensis</name>
    <name type="common">Marine flagellate</name>
    <dbReference type="NCBI Taxonomy" id="33653"/>
</organismHost>
<dbReference type="Proteomes" id="UP000029781">
    <property type="component" value="Segment"/>
</dbReference>
<accession>E3T4N6</accession>
<protein>
    <submittedName>
        <fullName evidence="1">Uncharacterized protein</fullName>
    </submittedName>
</protein>
<dbReference type="GeneID" id="9887518"/>
<sequence>MSLVSKKYRKNIYFKITKIKKQELYFQIYQTILTNKEPHNINNNGVFFDLYKISLKSIQEIDKILQVNEIYTEEETPSYHNYSDNTILTDTIEVTGNNSNDDIFSDQTALPISQIDKL</sequence>
<evidence type="ECO:0000313" key="2">
    <source>
        <dbReference type="Proteomes" id="UP000029781"/>
    </source>
</evidence>